<feature type="repeat" description="WD" evidence="3">
    <location>
        <begin position="10"/>
        <end position="51"/>
    </location>
</feature>
<dbReference type="Gene3D" id="1.25.40.470">
    <property type="match status" value="1"/>
</dbReference>
<protein>
    <submittedName>
        <fullName evidence="6">Coatomer alpha subunit, putative</fullName>
    </submittedName>
</protein>
<keyword evidence="7" id="KW-1185">Reference proteome</keyword>
<feature type="repeat" description="WD" evidence="3">
    <location>
        <begin position="99"/>
        <end position="140"/>
    </location>
</feature>
<feature type="repeat" description="WD" evidence="3">
    <location>
        <begin position="141"/>
        <end position="177"/>
    </location>
</feature>
<dbReference type="InterPro" id="IPR036322">
    <property type="entry name" value="WD40_repeat_dom_sf"/>
</dbReference>
<dbReference type="InterPro" id="IPR020472">
    <property type="entry name" value="WD40_PAC1"/>
</dbReference>
<dbReference type="Gene3D" id="2.130.10.10">
    <property type="entry name" value="YVTN repeat-like/Quinoprotein amine dehydrogenase"/>
    <property type="match status" value="1"/>
</dbReference>
<proteinExistence type="predicted"/>
<dbReference type="Proteomes" id="UP000014680">
    <property type="component" value="Unassembled WGS sequence"/>
</dbReference>
<dbReference type="PROSITE" id="PS50082">
    <property type="entry name" value="WD_REPEATS_2"/>
    <property type="match status" value="4"/>
</dbReference>
<dbReference type="Pfam" id="PF00400">
    <property type="entry name" value="WD40"/>
    <property type="match status" value="5"/>
</dbReference>
<dbReference type="AlphaFoldDB" id="A0A0A1TX92"/>
<feature type="region of interest" description="Disordered" evidence="4">
    <location>
        <begin position="826"/>
        <end position="863"/>
    </location>
</feature>
<dbReference type="GO" id="GO:0006890">
    <property type="term" value="P:retrograde vesicle-mediated transport, Golgi to endoplasmic reticulum"/>
    <property type="evidence" value="ECO:0007669"/>
    <property type="project" value="TreeGrafter"/>
</dbReference>
<dbReference type="PANTHER" id="PTHR19876">
    <property type="entry name" value="COATOMER"/>
    <property type="match status" value="1"/>
</dbReference>
<evidence type="ECO:0000256" key="2">
    <source>
        <dbReference type="ARBA" id="ARBA00022737"/>
    </source>
</evidence>
<dbReference type="GO" id="GO:0006891">
    <property type="term" value="P:intra-Golgi vesicle-mediated transport"/>
    <property type="evidence" value="ECO:0007669"/>
    <property type="project" value="TreeGrafter"/>
</dbReference>
<feature type="domain" description="COPA/B TPR" evidence="5">
    <location>
        <begin position="579"/>
        <end position="707"/>
    </location>
</feature>
<accession>A0A0A1TX92</accession>
<feature type="compositionally biased region" description="Acidic residues" evidence="4">
    <location>
        <begin position="853"/>
        <end position="863"/>
    </location>
</feature>
<evidence type="ECO:0000256" key="4">
    <source>
        <dbReference type="SAM" id="MobiDB-lite"/>
    </source>
</evidence>
<dbReference type="PANTHER" id="PTHR19876:SF1">
    <property type="entry name" value="COATOMER SUBUNIT ALPHA"/>
    <property type="match status" value="1"/>
</dbReference>
<reference evidence="6 7" key="1">
    <citation type="submission" date="2012-10" db="EMBL/GenBank/DDBJ databases">
        <authorList>
            <person name="Zafar N."/>
            <person name="Inman J."/>
            <person name="Hall N."/>
            <person name="Lorenzi H."/>
            <person name="Caler E."/>
        </authorList>
    </citation>
    <scope>NUCLEOTIDE SEQUENCE [LARGE SCALE GENOMIC DNA]</scope>
    <source>
        <strain evidence="6 7">IP1</strain>
    </source>
</reference>
<dbReference type="GeneID" id="14884912"/>
<dbReference type="OrthoDB" id="10261470at2759"/>
<keyword evidence="2" id="KW-0677">Repeat</keyword>
<keyword evidence="1 3" id="KW-0853">WD repeat</keyword>
<evidence type="ECO:0000313" key="7">
    <source>
        <dbReference type="Proteomes" id="UP000014680"/>
    </source>
</evidence>
<dbReference type="InterPro" id="IPR001680">
    <property type="entry name" value="WD40_rpt"/>
</dbReference>
<dbReference type="PRINTS" id="PR00320">
    <property type="entry name" value="GPROTEINBRPT"/>
</dbReference>
<dbReference type="PROSITE" id="PS00678">
    <property type="entry name" value="WD_REPEATS_1"/>
    <property type="match status" value="1"/>
</dbReference>
<dbReference type="EMBL" id="KB207027">
    <property type="protein sequence ID" value="ELP85930.1"/>
    <property type="molecule type" value="Genomic_DNA"/>
</dbReference>
<dbReference type="GO" id="GO:0006886">
    <property type="term" value="P:intracellular protein transport"/>
    <property type="evidence" value="ECO:0007669"/>
    <property type="project" value="TreeGrafter"/>
</dbReference>
<dbReference type="OMA" id="HFHPKPE"/>
<evidence type="ECO:0000256" key="1">
    <source>
        <dbReference type="ARBA" id="ARBA00022574"/>
    </source>
</evidence>
<dbReference type="Pfam" id="PF23953">
    <property type="entry name" value="TPR_COPA_B"/>
    <property type="match status" value="1"/>
</dbReference>
<dbReference type="SUPFAM" id="SSF50978">
    <property type="entry name" value="WD40 repeat-like"/>
    <property type="match status" value="2"/>
</dbReference>
<dbReference type="InterPro" id="IPR015943">
    <property type="entry name" value="WD40/YVTN_repeat-like_dom_sf"/>
</dbReference>
<dbReference type="RefSeq" id="XP_004185276.1">
    <property type="nucleotide sequence ID" value="XM_004185228.1"/>
</dbReference>
<dbReference type="InterPro" id="IPR019775">
    <property type="entry name" value="WD40_repeat_CS"/>
</dbReference>
<dbReference type="SMART" id="SM00320">
    <property type="entry name" value="WD40"/>
    <property type="match status" value="7"/>
</dbReference>
<dbReference type="VEuPathDB" id="AmoebaDB:EIN_135140"/>
<dbReference type="InterPro" id="IPR050844">
    <property type="entry name" value="Coatomer_complex_subunit"/>
</dbReference>
<dbReference type="GO" id="GO:0006888">
    <property type="term" value="P:endoplasmic reticulum to Golgi vesicle-mediated transport"/>
    <property type="evidence" value="ECO:0007669"/>
    <property type="project" value="TreeGrafter"/>
</dbReference>
<dbReference type="CDD" id="cd00200">
    <property type="entry name" value="WD40"/>
    <property type="match status" value="1"/>
</dbReference>
<evidence type="ECO:0000256" key="3">
    <source>
        <dbReference type="PROSITE-ProRule" id="PRU00221"/>
    </source>
</evidence>
<dbReference type="GO" id="GO:0030126">
    <property type="term" value="C:COPI vesicle coat"/>
    <property type="evidence" value="ECO:0007669"/>
    <property type="project" value="TreeGrafter"/>
</dbReference>
<dbReference type="InterPro" id="IPR056176">
    <property type="entry name" value="TPR_COPA_B"/>
</dbReference>
<organism evidence="6 7">
    <name type="scientific">Entamoeba invadens IP1</name>
    <dbReference type="NCBI Taxonomy" id="370355"/>
    <lineage>
        <taxon>Eukaryota</taxon>
        <taxon>Amoebozoa</taxon>
        <taxon>Evosea</taxon>
        <taxon>Archamoebae</taxon>
        <taxon>Mastigamoebida</taxon>
        <taxon>Entamoebidae</taxon>
        <taxon>Entamoeba</taxon>
    </lineage>
</organism>
<evidence type="ECO:0000313" key="6">
    <source>
        <dbReference type="EMBL" id="ELP85930.1"/>
    </source>
</evidence>
<dbReference type="KEGG" id="eiv:EIN_135140"/>
<sequence length="863" mass="96865">MMRTQLKFNLENKSDRVKMAVFHPTSTLLMCSLHNGDIQIWDYRTKIMLHSYPTAHTGAIRGLSFHPSRPLVVSGGDDCLIKMWNYRNTKAENACVGVFKGHTDYVRSTYFHPTKPWILSCSDDRTIRIWNYLSLKCIAIMTGHDHFVLSAHFHPKPEIPMVISSSYDGTVRVWDIKDLYENEPRGDGAIDLAGCVKFNILPEQLAVNYAIFHPTVQLIFTCGDDKTIKMWRYNDTSCWNEGVFRGHTHNVTACTVMGDYLISVSEDKCVNVFEIKSQKLLRSFRTEGRIWCVEKHPLEQLFAIGSDVGLKVFKLFGERPMYFVSGKNVYYQCGNSVNKYDVQSKEIKMLYTVEDGKHMVAIPQAKDLVMVSDGENYQIFCGKQTKTNKGSSVCYVGGKYFLALDGKTVKKIDVMKGEEVGTIDVGESVKYISAGNKEGVFLCFSPNVCRVMDVTGSELFKVEAEGIRRGYCSKEAVVIYGGKSIVVMKDDGKKYAMCVKTTETSQVKSAIVVSRGVVLYSTNTHIKYLLPSGEIGIVQNTGNSVLYLMTSMNNGTGVLSIDRQSEIKVSDIDLSDVDFKAAVLNGDLGRIKKHLESTVFIGDAIISFLLKYKYADLALLFVRDTHAKFNIGLQCGNFRAALEAAKELGLPHYWRQLAQKAIENGQMKIGEFALVQLGDFNRVTYLCGYTGNQQSAERLKTLDATHSQKVILGLLVGDKKLLVKESFLANGKLGYIAAQRYGFKELAEKISKEVEISEKLKKFCGKERKEIPFSLIKVKLASLKEWPCIGKQHSIEEDISNAKEIVENDTKEEFKGVKIEEKIEEEQAPVKGKAAKPVNVQPVSNNNAKAIEDNSDDEDWNFV</sequence>
<dbReference type="PROSITE" id="PS50294">
    <property type="entry name" value="WD_REPEATS_REGION"/>
    <property type="match status" value="3"/>
</dbReference>
<evidence type="ECO:0000259" key="5">
    <source>
        <dbReference type="Pfam" id="PF23953"/>
    </source>
</evidence>
<gene>
    <name evidence="6" type="ORF">EIN_135140</name>
</gene>
<name>A0A0A1TX92_ENTIV</name>
<feature type="repeat" description="WD" evidence="3">
    <location>
        <begin position="53"/>
        <end position="94"/>
    </location>
</feature>